<dbReference type="GO" id="GO:0051301">
    <property type="term" value="P:cell division"/>
    <property type="evidence" value="ECO:0007669"/>
    <property type="project" value="UniProtKB-KW"/>
</dbReference>
<dbReference type="PANTHER" id="PTHR21577:SF3">
    <property type="entry name" value="SHUGOSHIN 1-RELATED"/>
    <property type="match status" value="1"/>
</dbReference>
<feature type="region of interest" description="Disordered" evidence="10">
    <location>
        <begin position="229"/>
        <end position="252"/>
    </location>
</feature>
<dbReference type="InterPro" id="IPR011515">
    <property type="entry name" value="Shugoshin_C"/>
</dbReference>
<evidence type="ECO:0000256" key="4">
    <source>
        <dbReference type="ARBA" id="ARBA00022618"/>
    </source>
</evidence>
<feature type="coiled-coil region" evidence="9">
    <location>
        <begin position="42"/>
        <end position="69"/>
    </location>
</feature>
<dbReference type="GO" id="GO:0005634">
    <property type="term" value="C:nucleus"/>
    <property type="evidence" value="ECO:0007669"/>
    <property type="project" value="InterPro"/>
</dbReference>
<protein>
    <submittedName>
        <fullName evidence="13 14">Serine/arginine repetitive matrix protein 2-like isoform X1</fullName>
    </submittedName>
</protein>
<feature type="compositionally biased region" description="Basic and acidic residues" evidence="10">
    <location>
        <begin position="559"/>
        <end position="576"/>
    </location>
</feature>
<feature type="region of interest" description="Disordered" evidence="10">
    <location>
        <begin position="716"/>
        <end position="819"/>
    </location>
</feature>
<feature type="compositionally biased region" description="Basic residues" evidence="10">
    <location>
        <begin position="577"/>
        <end position="588"/>
    </location>
</feature>
<feature type="compositionally biased region" description="Basic and acidic residues" evidence="10">
    <location>
        <begin position="307"/>
        <end position="324"/>
    </location>
</feature>
<feature type="compositionally biased region" description="Basic and acidic residues" evidence="10">
    <location>
        <begin position="515"/>
        <end position="529"/>
    </location>
</feature>
<dbReference type="CTD" id="151246"/>
<keyword evidence="7" id="KW-0131">Cell cycle</keyword>
<evidence type="ECO:0000313" key="13">
    <source>
        <dbReference type="RefSeq" id="XP_008294116.1"/>
    </source>
</evidence>
<dbReference type="InterPro" id="IPR038889">
    <property type="entry name" value="Shugoshin1/2"/>
</dbReference>
<dbReference type="GO" id="GO:0051177">
    <property type="term" value="P:meiotic sister chromatid cohesion"/>
    <property type="evidence" value="ECO:0007669"/>
    <property type="project" value="TreeGrafter"/>
</dbReference>
<evidence type="ECO:0000313" key="14">
    <source>
        <dbReference type="RefSeq" id="XP_008294117.1"/>
    </source>
</evidence>
<evidence type="ECO:0000313" key="12">
    <source>
        <dbReference type="Proteomes" id="UP000694891"/>
    </source>
</evidence>
<feature type="compositionally biased region" description="Polar residues" evidence="10">
    <location>
        <begin position="327"/>
        <end position="339"/>
    </location>
</feature>
<evidence type="ECO:0000259" key="11">
    <source>
        <dbReference type="Pfam" id="PF07557"/>
    </source>
</evidence>
<dbReference type="PANTHER" id="PTHR21577">
    <property type="entry name" value="SHUGOSHIN"/>
    <property type="match status" value="1"/>
</dbReference>
<organism evidence="12 14">
    <name type="scientific">Stegastes partitus</name>
    <name type="common">bicolor damselfish</name>
    <dbReference type="NCBI Taxonomy" id="144197"/>
    <lineage>
        <taxon>Eukaryota</taxon>
        <taxon>Metazoa</taxon>
        <taxon>Chordata</taxon>
        <taxon>Craniata</taxon>
        <taxon>Vertebrata</taxon>
        <taxon>Euteleostomi</taxon>
        <taxon>Actinopterygii</taxon>
        <taxon>Neopterygii</taxon>
        <taxon>Teleostei</taxon>
        <taxon>Neoteleostei</taxon>
        <taxon>Acanthomorphata</taxon>
        <taxon>Ovalentaria</taxon>
        <taxon>Pomacentridae</taxon>
        <taxon>Stegastes</taxon>
    </lineage>
</organism>
<dbReference type="Proteomes" id="UP000694891">
    <property type="component" value="Unplaced"/>
</dbReference>
<evidence type="ECO:0000256" key="5">
    <source>
        <dbReference type="ARBA" id="ARBA00022829"/>
    </source>
</evidence>
<evidence type="ECO:0000256" key="9">
    <source>
        <dbReference type="SAM" id="Coils"/>
    </source>
</evidence>
<dbReference type="GO" id="GO:0000776">
    <property type="term" value="C:kinetochore"/>
    <property type="evidence" value="ECO:0007669"/>
    <property type="project" value="TreeGrafter"/>
</dbReference>
<dbReference type="AlphaFoldDB" id="A0A9Y4NAH1"/>
<feature type="compositionally biased region" description="Basic residues" evidence="10">
    <location>
        <begin position="797"/>
        <end position="808"/>
    </location>
</feature>
<proteinExistence type="inferred from homology"/>
<dbReference type="RefSeq" id="XP_008294117.1">
    <property type="nucleotide sequence ID" value="XM_008295895.1"/>
</dbReference>
<sequence>MFPVPKMTPSKASTQTSVAAAKIKNKILNTSSFFKVSLKTNNKALALALAAQKDRCRQLEKEVVFLKKQMEADCFERATKNYKQRKLILVVKNLLSNALQHWNMVTDLFPDAELPEDCAMGPEGNQEHVAAAGRLSDRFLLQPEASRTSLCSAESKAAERPERISTREDVSEAPAVCDDAEERCSGPFAPVAQTGRTGSLREEVDRLSAVLAQSGFDMTSILSVQNHQTCEQSGPAVSSDSALEPEAPPANKQERTLLLDTTMEMTLSSSNEIVTVETKKTGRPSKPKGRKTEEQTRAEEQNPAGERFCKEPTDEPLEEFRDAELPSSETSWRSVTTSRIPKLGRNQKTSKSRLKSRDIDPPDLDDYFTDPEVQSSRSSRSSRDKDPAEETQSRITCRKSRSKVRRSSSVSRKPSVPHETENSWSKPQQLHPEVDEEMFCAGESKQVELLPPSNKRQSRAKPDSSRGPASRCRGTFVVSVDRDHSSSSRASPEPGLRPPVGSSWEAEEPLVVLDGSERSEPDPCSEPRRSWKRSWMDSEESGSFQEDVLLSDHKHKKARREDTRRSIKKREEDVSHEKRKKKKKRRRSNKEVGSENEAGPDPSNASPGTRTEDPQLLDSHPEDIFQHLSSKSKSRTDLNPKPSRKTFDLNPATDSRTLRGTFVVCRRRTRDKSVGVNISRTSAAESVHQDVGDLLMDELPPWLGVAVNDTYVESLPASPTRATSSRPEDVQESTENSPAGRVLTSLTNTMSTPDGDAGGRTRRRKGVVSYKEPTLNSKLRRGDEHTDSKFLSSPVFKGKRKKKQKAVRKPQMDGSVSLD</sequence>
<feature type="compositionally biased region" description="Basic residues" evidence="10">
    <location>
        <begin position="396"/>
        <end position="406"/>
    </location>
</feature>
<feature type="compositionally biased region" description="Basic and acidic residues" evidence="10">
    <location>
        <begin position="290"/>
        <end position="300"/>
    </location>
</feature>
<evidence type="ECO:0000256" key="10">
    <source>
        <dbReference type="SAM" id="MobiDB-lite"/>
    </source>
</evidence>
<keyword evidence="4" id="KW-0132">Cell division</keyword>
<accession>A0A9Y4NAH1</accession>
<dbReference type="RefSeq" id="XP_008294116.1">
    <property type="nucleotide sequence ID" value="XM_008295894.1"/>
</dbReference>
<comment type="similarity">
    <text evidence="2">Belongs to the shugoshin family.</text>
</comment>
<evidence type="ECO:0000256" key="7">
    <source>
        <dbReference type="ARBA" id="ARBA00023306"/>
    </source>
</evidence>
<evidence type="ECO:0000256" key="3">
    <source>
        <dbReference type="ARBA" id="ARBA00022454"/>
    </source>
</evidence>
<keyword evidence="5" id="KW-0159">Chromosome partition</keyword>
<comment type="subcellular location">
    <subcellularLocation>
        <location evidence="1">Chromosome</location>
        <location evidence="1">Centromere</location>
    </subcellularLocation>
</comment>
<evidence type="ECO:0000256" key="8">
    <source>
        <dbReference type="ARBA" id="ARBA00023328"/>
    </source>
</evidence>
<feature type="region of interest" description="Disordered" evidence="10">
    <location>
        <begin position="151"/>
        <end position="175"/>
    </location>
</feature>
<evidence type="ECO:0000256" key="6">
    <source>
        <dbReference type="ARBA" id="ARBA00023054"/>
    </source>
</evidence>
<keyword evidence="6 9" id="KW-0175">Coiled coil</keyword>
<feature type="compositionally biased region" description="Basic and acidic residues" evidence="10">
    <location>
        <begin position="156"/>
        <end position="170"/>
    </location>
</feature>
<keyword evidence="12" id="KW-1185">Reference proteome</keyword>
<evidence type="ECO:0000256" key="1">
    <source>
        <dbReference type="ARBA" id="ARBA00004584"/>
    </source>
</evidence>
<keyword evidence="8" id="KW-0137">Centromere</keyword>
<gene>
    <name evidence="13 14" type="primary">LOC103367770</name>
</gene>
<feature type="compositionally biased region" description="Basic and acidic residues" evidence="10">
    <location>
        <begin position="381"/>
        <end position="392"/>
    </location>
</feature>
<dbReference type="Pfam" id="PF07557">
    <property type="entry name" value="Shugoshin_C"/>
    <property type="match status" value="1"/>
</dbReference>
<reference evidence="13 14" key="1">
    <citation type="submission" date="2025-04" db="UniProtKB">
        <authorList>
            <consortium name="RefSeq"/>
        </authorList>
    </citation>
    <scope>IDENTIFICATION</scope>
</reference>
<feature type="region of interest" description="Disordered" evidence="10">
    <location>
        <begin position="266"/>
        <end position="653"/>
    </location>
</feature>
<name>A0A9Y4NAH1_9TELE</name>
<feature type="domain" description="Shugoshin C-terminal" evidence="11">
    <location>
        <begin position="759"/>
        <end position="781"/>
    </location>
</feature>
<evidence type="ECO:0000256" key="2">
    <source>
        <dbReference type="ARBA" id="ARBA00010845"/>
    </source>
</evidence>
<keyword evidence="3" id="KW-0158">Chromosome</keyword>
<feature type="compositionally biased region" description="Polar residues" evidence="10">
    <location>
        <begin position="229"/>
        <end position="241"/>
    </location>
</feature>
<dbReference type="GO" id="GO:0045132">
    <property type="term" value="P:meiotic chromosome segregation"/>
    <property type="evidence" value="ECO:0007669"/>
    <property type="project" value="InterPro"/>
</dbReference>